<dbReference type="EMBL" id="CM010721">
    <property type="protein sequence ID" value="RZC70777.1"/>
    <property type="molecule type" value="Genomic_DNA"/>
</dbReference>
<dbReference type="OrthoDB" id="10398225at2759"/>
<dbReference type="Gramene" id="RZC70777">
    <property type="protein sequence ID" value="RZC70777"/>
    <property type="gene ID" value="C5167_033955"/>
</dbReference>
<sequence>MNNVLDRWETCPADEKRLVICQYLDDVKKNTSCRSYSNPADFDAEVETFKKLKLKLDADWRKHQKAVSLIQLKEHRFIIGMLKVRSLMWDKLKPLKHNSKSTNWFTKGFESRKEFMECLKEEKRKKKSLIWSLKQSGVPFTKMKNSKRKRSEDLYLTNENEKSVWIKEQKKEYKDLEKKLKCASDEVYELCDSGAAYSQKVRYIFDYLSWAKPKSLVQL</sequence>
<evidence type="ECO:0000313" key="2">
    <source>
        <dbReference type="Proteomes" id="UP000316621"/>
    </source>
</evidence>
<organism evidence="1 2">
    <name type="scientific">Papaver somniferum</name>
    <name type="common">Opium poppy</name>
    <dbReference type="NCBI Taxonomy" id="3469"/>
    <lineage>
        <taxon>Eukaryota</taxon>
        <taxon>Viridiplantae</taxon>
        <taxon>Streptophyta</taxon>
        <taxon>Embryophyta</taxon>
        <taxon>Tracheophyta</taxon>
        <taxon>Spermatophyta</taxon>
        <taxon>Magnoliopsida</taxon>
        <taxon>Ranunculales</taxon>
        <taxon>Papaveraceae</taxon>
        <taxon>Papaveroideae</taxon>
        <taxon>Papaver</taxon>
    </lineage>
</organism>
<dbReference type="Proteomes" id="UP000316621">
    <property type="component" value="Chromosome 7"/>
</dbReference>
<accession>A0A4Y7KD48</accession>
<reference evidence="1 2" key="1">
    <citation type="journal article" date="2018" name="Science">
        <title>The opium poppy genome and morphinan production.</title>
        <authorList>
            <person name="Guo L."/>
            <person name="Winzer T."/>
            <person name="Yang X."/>
            <person name="Li Y."/>
            <person name="Ning Z."/>
            <person name="He Z."/>
            <person name="Teodor R."/>
            <person name="Lu Y."/>
            <person name="Bowser T.A."/>
            <person name="Graham I.A."/>
            <person name="Ye K."/>
        </authorList>
    </citation>
    <scope>NUCLEOTIDE SEQUENCE [LARGE SCALE GENOMIC DNA]</scope>
    <source>
        <strain evidence="2">cv. HN1</strain>
        <tissue evidence="1">Leaves</tissue>
    </source>
</reference>
<proteinExistence type="predicted"/>
<evidence type="ECO:0000313" key="1">
    <source>
        <dbReference type="EMBL" id="RZC70777.1"/>
    </source>
</evidence>
<dbReference type="AlphaFoldDB" id="A0A4Y7KD48"/>
<name>A0A4Y7KD48_PAPSO</name>
<keyword evidence="2" id="KW-1185">Reference proteome</keyword>
<gene>
    <name evidence="1" type="ORF">C5167_033955</name>
</gene>
<protein>
    <submittedName>
        <fullName evidence="1">Uncharacterized protein</fullName>
    </submittedName>
</protein>